<dbReference type="SUPFAM" id="SSF50156">
    <property type="entry name" value="PDZ domain-like"/>
    <property type="match status" value="1"/>
</dbReference>
<dbReference type="InterPro" id="IPR014721">
    <property type="entry name" value="Ribsml_uS5_D2-typ_fold_subgr"/>
</dbReference>
<dbReference type="Pfam" id="PF05362">
    <property type="entry name" value="Lon_C"/>
    <property type="match status" value="1"/>
</dbReference>
<dbReference type="GO" id="GO:0004252">
    <property type="term" value="F:serine-type endopeptidase activity"/>
    <property type="evidence" value="ECO:0007669"/>
    <property type="project" value="UniProtKB-UniRule"/>
</dbReference>
<dbReference type="GO" id="GO:0005524">
    <property type="term" value="F:ATP binding"/>
    <property type="evidence" value="ECO:0007669"/>
    <property type="project" value="InterPro"/>
</dbReference>
<keyword evidence="6" id="KW-1185">Reference proteome</keyword>
<dbReference type="InterPro" id="IPR020568">
    <property type="entry name" value="Ribosomal_Su5_D2-typ_SF"/>
</dbReference>
<keyword evidence="1" id="KW-0378">Hydrolase</keyword>
<dbReference type="GO" id="GO:0030163">
    <property type="term" value="P:protein catabolic process"/>
    <property type="evidence" value="ECO:0007669"/>
    <property type="project" value="InterPro"/>
</dbReference>
<dbReference type="EC" id="3.4.21.53" evidence="1"/>
<keyword evidence="2" id="KW-0472">Membrane</keyword>
<dbReference type="InterPro" id="IPR008269">
    <property type="entry name" value="Lon_proteolytic"/>
</dbReference>
<evidence type="ECO:0000313" key="5">
    <source>
        <dbReference type="EMBL" id="MBB4137568.1"/>
    </source>
</evidence>
<dbReference type="InterPro" id="IPR027065">
    <property type="entry name" value="Lon_Prtase"/>
</dbReference>
<keyword evidence="2" id="KW-1133">Transmembrane helix</keyword>
<feature type="active site" evidence="1">
    <location>
        <position position="248"/>
    </location>
</feature>
<feature type="transmembrane region" description="Helical" evidence="2">
    <location>
        <begin position="12"/>
        <end position="34"/>
    </location>
</feature>
<feature type="domain" description="Lon proteolytic" evidence="4">
    <location>
        <begin position="243"/>
        <end position="341"/>
    </location>
</feature>
<feature type="domain" description="PDZ" evidence="3">
    <location>
        <begin position="147"/>
        <end position="201"/>
    </location>
</feature>
<dbReference type="SMART" id="SM00228">
    <property type="entry name" value="PDZ"/>
    <property type="match status" value="1"/>
</dbReference>
<feature type="active site" evidence="1">
    <location>
        <position position="293"/>
    </location>
</feature>
<dbReference type="InterPro" id="IPR001478">
    <property type="entry name" value="PDZ"/>
</dbReference>
<dbReference type="Gene3D" id="3.30.230.10">
    <property type="match status" value="1"/>
</dbReference>
<dbReference type="InterPro" id="IPR036034">
    <property type="entry name" value="PDZ_sf"/>
</dbReference>
<comment type="caution">
    <text evidence="5">The sequence shown here is derived from an EMBL/GenBank/DDBJ whole genome shotgun (WGS) entry which is preliminary data.</text>
</comment>
<dbReference type="RefSeq" id="WP_183372415.1">
    <property type="nucleotide sequence ID" value="NZ_BAABHL010000130.1"/>
</dbReference>
<keyword evidence="1" id="KW-0720">Serine protease</keyword>
<reference evidence="5 6" key="1">
    <citation type="submission" date="2020-08" db="EMBL/GenBank/DDBJ databases">
        <title>Sequencing the genomes of 1000 actinobacteria strains.</title>
        <authorList>
            <person name="Klenk H.-P."/>
        </authorList>
    </citation>
    <scope>NUCLEOTIDE SEQUENCE [LARGE SCALE GENOMIC DNA]</scope>
    <source>
        <strain evidence="5 6">DSM 45298</strain>
    </source>
</reference>
<evidence type="ECO:0000256" key="1">
    <source>
        <dbReference type="PROSITE-ProRule" id="PRU01122"/>
    </source>
</evidence>
<evidence type="ECO:0000256" key="2">
    <source>
        <dbReference type="SAM" id="Phobius"/>
    </source>
</evidence>
<dbReference type="Gene3D" id="2.30.42.10">
    <property type="match status" value="1"/>
</dbReference>
<evidence type="ECO:0000259" key="3">
    <source>
        <dbReference type="PROSITE" id="PS50106"/>
    </source>
</evidence>
<dbReference type="PANTHER" id="PTHR10046">
    <property type="entry name" value="ATP DEPENDENT LON PROTEASE FAMILY MEMBER"/>
    <property type="match status" value="1"/>
</dbReference>
<comment type="similarity">
    <text evidence="1">Belongs to the peptidase S16 family.</text>
</comment>
<dbReference type="AlphaFoldDB" id="A0A840F556"/>
<protein>
    <recommendedName>
        <fullName evidence="1">endopeptidase La</fullName>
        <ecNumber evidence="1">3.4.21.53</ecNumber>
    </recommendedName>
</protein>
<sequence>MMSNPSHRRMITIYVAVALLAVFIGLGMFVRVPYVALGPGPTVNTLGTIETEQGPQRVVTVDGAVDPNPKGHLNLTTVSLLDGLTLFQAIGKWLSPSSELQPRELQYKPGQSQDEVRQENLQQMTTSEDDATLAALNFLNKPTAVGVKEVVDKGPASGVLREGDRITSIGGTAVTTMEEMSAAIGHREPGETVDVEFLRDGKPQTAQVKLSERPDRPGAAYIGVTMRSVPADPRLDVTFDIGDIGGPSAGTMMTLAIIDQMTPGDLSHGEFVAGTGTIDPSGKVGPIGGIDHKIKAAKDAGATVFLVPSENCSLATSKAPDGIELVKIDTLTGAVDALNTLGTDKPRPHC</sequence>
<accession>A0A840F556</accession>
<organism evidence="5 6">
    <name type="scientific">Gordonia humi</name>
    <dbReference type="NCBI Taxonomy" id="686429"/>
    <lineage>
        <taxon>Bacteria</taxon>
        <taxon>Bacillati</taxon>
        <taxon>Actinomycetota</taxon>
        <taxon>Actinomycetes</taxon>
        <taxon>Mycobacteriales</taxon>
        <taxon>Gordoniaceae</taxon>
        <taxon>Gordonia</taxon>
    </lineage>
</organism>
<keyword evidence="1" id="KW-0645">Protease</keyword>
<dbReference type="GO" id="GO:0006508">
    <property type="term" value="P:proteolysis"/>
    <property type="evidence" value="ECO:0007669"/>
    <property type="project" value="UniProtKB-KW"/>
</dbReference>
<keyword evidence="2" id="KW-0812">Transmembrane</keyword>
<dbReference type="GO" id="GO:0004176">
    <property type="term" value="F:ATP-dependent peptidase activity"/>
    <property type="evidence" value="ECO:0007669"/>
    <property type="project" value="UniProtKB-UniRule"/>
</dbReference>
<comment type="catalytic activity">
    <reaction evidence="1">
        <text>Hydrolysis of proteins in presence of ATP.</text>
        <dbReference type="EC" id="3.4.21.53"/>
    </reaction>
</comment>
<name>A0A840F556_9ACTN</name>
<dbReference type="Proteomes" id="UP000551501">
    <property type="component" value="Unassembled WGS sequence"/>
</dbReference>
<evidence type="ECO:0000259" key="4">
    <source>
        <dbReference type="PROSITE" id="PS51786"/>
    </source>
</evidence>
<gene>
    <name evidence="5" type="ORF">BKA16_004120</name>
</gene>
<dbReference type="PROSITE" id="PS50106">
    <property type="entry name" value="PDZ"/>
    <property type="match status" value="1"/>
</dbReference>
<dbReference type="PROSITE" id="PS51786">
    <property type="entry name" value="LON_PROTEOLYTIC"/>
    <property type="match status" value="1"/>
</dbReference>
<dbReference type="EMBL" id="JACIFP010000001">
    <property type="protein sequence ID" value="MBB4137568.1"/>
    <property type="molecule type" value="Genomic_DNA"/>
</dbReference>
<dbReference type="SUPFAM" id="SSF54211">
    <property type="entry name" value="Ribosomal protein S5 domain 2-like"/>
    <property type="match status" value="1"/>
</dbReference>
<proteinExistence type="inferred from homology"/>
<dbReference type="Pfam" id="PF13180">
    <property type="entry name" value="PDZ_2"/>
    <property type="match status" value="1"/>
</dbReference>
<evidence type="ECO:0000313" key="6">
    <source>
        <dbReference type="Proteomes" id="UP000551501"/>
    </source>
</evidence>